<evidence type="ECO:0000256" key="1">
    <source>
        <dbReference type="SAM" id="Coils"/>
    </source>
</evidence>
<dbReference type="RefSeq" id="WP_369459573.1">
    <property type="nucleotide sequence ID" value="NZ_JBGBDC010000003.1"/>
</dbReference>
<gene>
    <name evidence="2" type="ORF">AB7A72_07985</name>
</gene>
<accession>A0ABV4B0D0</accession>
<evidence type="ECO:0000313" key="2">
    <source>
        <dbReference type="EMBL" id="MEY2250937.1"/>
    </source>
</evidence>
<protein>
    <recommendedName>
        <fullName evidence="4">KfrA N-terminal DNA-binding domain-containing protein</fullName>
    </recommendedName>
</protein>
<name>A0ABV4B0D0_9BURK</name>
<keyword evidence="3" id="KW-1185">Reference proteome</keyword>
<dbReference type="Proteomes" id="UP001562178">
    <property type="component" value="Unassembled WGS sequence"/>
</dbReference>
<keyword evidence="1" id="KW-0175">Coiled coil</keyword>
<evidence type="ECO:0008006" key="4">
    <source>
        <dbReference type="Google" id="ProtNLM"/>
    </source>
</evidence>
<sequence length="110" mass="12075">MLFPDFINAIAAEAIRAITGRLFTVVQIRQVATHAVGKYFADLVPEPTDERAARVRVLEARGHLEQASAIISQLQSELGSQTQQLDKVLSEIEDKKQLALKYEALAKTGG</sequence>
<proteinExistence type="predicted"/>
<organism evidence="2 3">
    <name type="scientific">Comamonas sediminis</name>
    <dbReference type="NCBI Taxonomy" id="1783360"/>
    <lineage>
        <taxon>Bacteria</taxon>
        <taxon>Pseudomonadati</taxon>
        <taxon>Pseudomonadota</taxon>
        <taxon>Betaproteobacteria</taxon>
        <taxon>Burkholderiales</taxon>
        <taxon>Comamonadaceae</taxon>
        <taxon>Comamonas</taxon>
    </lineage>
</organism>
<feature type="coiled-coil region" evidence="1">
    <location>
        <begin position="64"/>
        <end position="91"/>
    </location>
</feature>
<comment type="caution">
    <text evidence="2">The sequence shown here is derived from an EMBL/GenBank/DDBJ whole genome shotgun (WGS) entry which is preliminary data.</text>
</comment>
<reference evidence="2 3" key="1">
    <citation type="journal article" date="2016" name="Int. J. Syst. Evol. Microbiol.">
        <title>Description of Comamonas sediminis sp. nov., isolated from lagoon sediments.</title>
        <authorList>
            <person name="Subhash Y."/>
            <person name="Bang J.J."/>
            <person name="You T.H."/>
            <person name="Lee S.S."/>
        </authorList>
    </citation>
    <scope>NUCLEOTIDE SEQUENCE [LARGE SCALE GENOMIC DNA]</scope>
    <source>
        <strain evidence="2 3">JCM 31169</strain>
    </source>
</reference>
<dbReference type="EMBL" id="JBGBDC010000003">
    <property type="protein sequence ID" value="MEY2250937.1"/>
    <property type="molecule type" value="Genomic_DNA"/>
</dbReference>
<evidence type="ECO:0000313" key="3">
    <source>
        <dbReference type="Proteomes" id="UP001562178"/>
    </source>
</evidence>